<evidence type="ECO:0000313" key="2">
    <source>
        <dbReference type="EMBL" id="KAK4544585.1"/>
    </source>
</evidence>
<dbReference type="Pfam" id="PF07883">
    <property type="entry name" value="Cupin_2"/>
    <property type="match status" value="1"/>
</dbReference>
<gene>
    <name evidence="2" type="ORF">LTR36_004157</name>
</gene>
<evidence type="ECO:0000313" key="3">
    <source>
        <dbReference type="Proteomes" id="UP001324427"/>
    </source>
</evidence>
<dbReference type="InterPro" id="IPR053146">
    <property type="entry name" value="QDO-like"/>
</dbReference>
<dbReference type="InterPro" id="IPR013096">
    <property type="entry name" value="Cupin_2"/>
</dbReference>
<dbReference type="SUPFAM" id="SSF51182">
    <property type="entry name" value="RmlC-like cupins"/>
    <property type="match status" value="1"/>
</dbReference>
<comment type="caution">
    <text evidence="2">The sequence shown here is derived from an EMBL/GenBank/DDBJ whole genome shotgun (WGS) entry which is preliminary data.</text>
</comment>
<name>A0AAV9JGU5_9PEZI</name>
<dbReference type="Gene3D" id="2.60.120.10">
    <property type="entry name" value="Jelly Rolls"/>
    <property type="match status" value="2"/>
</dbReference>
<keyword evidence="3" id="KW-1185">Reference proteome</keyword>
<dbReference type="PANTHER" id="PTHR36440">
    <property type="entry name" value="PUTATIVE (AFU_ORTHOLOGUE AFUA_8G07350)-RELATED"/>
    <property type="match status" value="1"/>
</dbReference>
<dbReference type="AlphaFoldDB" id="A0AAV9JGU5"/>
<dbReference type="InterPro" id="IPR011051">
    <property type="entry name" value="RmlC_Cupin_sf"/>
</dbReference>
<evidence type="ECO:0000259" key="1">
    <source>
        <dbReference type="Pfam" id="PF07883"/>
    </source>
</evidence>
<protein>
    <recommendedName>
        <fullName evidence="1">Cupin type-2 domain-containing protein</fullName>
    </recommendedName>
</protein>
<dbReference type="CDD" id="cd02215">
    <property type="entry name" value="cupin_QDO_N_C"/>
    <property type="match status" value="1"/>
</dbReference>
<sequence length="369" mass="40279">MEQITAKVSSLLNGHTSKLETLELPPGAPGKPYVISSQDGEIIYIPLSKSATRLVVTGKETENAFAVVSSGGSQGDPIGFHYHKETHDVFLCLAGSLNIWAGEKARTMTAGDFASVPPNTVHQYQVLGAHSEMIGLIVPGGWEEFFRFIGEPYSGPMWPMEDNRKIYEVLIPKLKAAAEKFDMVPLPQHKQFAPQDWQDDENRLPGKLEPYFLKNATGPAYEVGGTVVRPLATTAETDGKFSIGSIEASSHYHQHSVFAKEKQCLRFDNVHHAFQVVSGSVEFHLDSSAPSKLAAGELIYVPKGTAFRFQATSRASKMYAFASGGGVTELLIKLGKEHSSTILPEPEKVGGCDVAALERLQPEFGFTIW</sequence>
<reference evidence="2 3" key="1">
    <citation type="submission" date="2021-11" db="EMBL/GenBank/DDBJ databases">
        <title>Black yeast isolated from Biological Soil Crust.</title>
        <authorList>
            <person name="Kurbessoian T."/>
        </authorList>
    </citation>
    <scope>NUCLEOTIDE SEQUENCE [LARGE SCALE GENOMIC DNA]</scope>
    <source>
        <strain evidence="2 3">CCFEE 5522</strain>
    </source>
</reference>
<feature type="domain" description="Cupin type-2" evidence="1">
    <location>
        <begin position="77"/>
        <end position="128"/>
    </location>
</feature>
<dbReference type="EMBL" id="JAVFHQ010000024">
    <property type="protein sequence ID" value="KAK4544585.1"/>
    <property type="molecule type" value="Genomic_DNA"/>
</dbReference>
<organism evidence="2 3">
    <name type="scientific">Oleoguttula mirabilis</name>
    <dbReference type="NCBI Taxonomy" id="1507867"/>
    <lineage>
        <taxon>Eukaryota</taxon>
        <taxon>Fungi</taxon>
        <taxon>Dikarya</taxon>
        <taxon>Ascomycota</taxon>
        <taxon>Pezizomycotina</taxon>
        <taxon>Dothideomycetes</taxon>
        <taxon>Dothideomycetidae</taxon>
        <taxon>Mycosphaerellales</taxon>
        <taxon>Teratosphaeriaceae</taxon>
        <taxon>Oleoguttula</taxon>
    </lineage>
</organism>
<dbReference type="Proteomes" id="UP001324427">
    <property type="component" value="Unassembled WGS sequence"/>
</dbReference>
<accession>A0AAV9JGU5</accession>
<proteinExistence type="predicted"/>
<dbReference type="InterPro" id="IPR014710">
    <property type="entry name" value="RmlC-like_jellyroll"/>
</dbReference>
<dbReference type="PANTHER" id="PTHR36440:SF1">
    <property type="entry name" value="PUTATIVE (AFU_ORTHOLOGUE AFUA_8G07350)-RELATED"/>
    <property type="match status" value="1"/>
</dbReference>